<feature type="transmembrane region" description="Helical" evidence="7">
    <location>
        <begin position="205"/>
        <end position="225"/>
    </location>
</feature>
<dbReference type="Pfam" id="PF00953">
    <property type="entry name" value="Glycos_transf_4"/>
    <property type="match status" value="1"/>
</dbReference>
<keyword evidence="9" id="KW-1185">Reference proteome</keyword>
<keyword evidence="6 7" id="KW-0472">Membrane</keyword>
<dbReference type="PANTHER" id="PTHR22926">
    <property type="entry name" value="PHOSPHO-N-ACETYLMURAMOYL-PENTAPEPTIDE-TRANSFERASE"/>
    <property type="match status" value="1"/>
</dbReference>
<feature type="transmembrane region" description="Helical" evidence="7">
    <location>
        <begin position="99"/>
        <end position="115"/>
    </location>
</feature>
<dbReference type="Proteomes" id="UP001272515">
    <property type="component" value="Unassembled WGS sequence"/>
</dbReference>
<evidence type="ECO:0000313" key="8">
    <source>
        <dbReference type="EMBL" id="MDV5088882.1"/>
    </source>
</evidence>
<dbReference type="RefSeq" id="WP_317330260.1">
    <property type="nucleotide sequence ID" value="NZ_JAWJZA010000018.1"/>
</dbReference>
<proteinExistence type="predicted"/>
<feature type="transmembrane region" description="Helical" evidence="7">
    <location>
        <begin position="6"/>
        <end position="27"/>
    </location>
</feature>
<keyword evidence="4 7" id="KW-0812">Transmembrane</keyword>
<feature type="transmembrane region" description="Helical" evidence="7">
    <location>
        <begin position="231"/>
        <end position="255"/>
    </location>
</feature>
<keyword evidence="2" id="KW-1003">Cell membrane</keyword>
<dbReference type="GO" id="GO:0016740">
    <property type="term" value="F:transferase activity"/>
    <property type="evidence" value="ECO:0007669"/>
    <property type="project" value="UniProtKB-KW"/>
</dbReference>
<dbReference type="PANTHER" id="PTHR22926:SF3">
    <property type="entry name" value="UNDECAPRENYL-PHOSPHATE ALPHA-N-ACETYLGLUCOSAMINYL 1-PHOSPHATE TRANSFERASE"/>
    <property type="match status" value="1"/>
</dbReference>
<dbReference type="InterPro" id="IPR000715">
    <property type="entry name" value="Glycosyl_transferase_4"/>
</dbReference>
<dbReference type="EMBL" id="JAWJZB010000009">
    <property type="protein sequence ID" value="MDV5088882.1"/>
    <property type="molecule type" value="Genomic_DNA"/>
</dbReference>
<comment type="caution">
    <text evidence="8">The sequence shown here is derived from an EMBL/GenBank/DDBJ whole genome shotgun (WGS) entry which is preliminary data.</text>
</comment>
<dbReference type="InterPro" id="IPR018480">
    <property type="entry name" value="PNAcMuramoyl-5peptid_Trfase_CS"/>
</dbReference>
<evidence type="ECO:0000256" key="7">
    <source>
        <dbReference type="SAM" id="Phobius"/>
    </source>
</evidence>
<dbReference type="CDD" id="cd06853">
    <property type="entry name" value="GT_WecA_like"/>
    <property type="match status" value="1"/>
</dbReference>
<reference evidence="8 9" key="1">
    <citation type="submission" date="2023-10" db="EMBL/GenBank/DDBJ databases">
        <title>Veillonella sp. nov., isolated from a pig farm feces dump.</title>
        <authorList>
            <person name="Chang Y.-H."/>
        </authorList>
    </citation>
    <scope>NUCLEOTIDE SEQUENCE [LARGE SCALE GENOMIC DNA]</scope>
    <source>
        <strain evidence="8 9">YH-vei2233</strain>
    </source>
</reference>
<dbReference type="PROSITE" id="PS01348">
    <property type="entry name" value="MRAY_2"/>
    <property type="match status" value="1"/>
</dbReference>
<keyword evidence="5 7" id="KW-1133">Transmembrane helix</keyword>
<dbReference type="EC" id="2.7.8.-" evidence="8"/>
<evidence type="ECO:0000256" key="2">
    <source>
        <dbReference type="ARBA" id="ARBA00022475"/>
    </source>
</evidence>
<sequence length="391" mass="42122">MMIYVWAFVVALIITYALTPVVRHFAIRIGAIDKPDARKVHKGTIPRLGGLAIFLGYVGSVLFNVPHDHSVFGLMLGTVILVLVGIWDDIKQIEAKTKLMGQIIAAAVLVAYGIRVDFIELPFIGMIYLKFWSVPLTIFWIVGFTNIVNLIDGLDGLAAGISFIACIALAVMTLQLGQVELACIALALAGATVGFLRYNFNPAKIFMGDTGSMLLGYTLAAISVMGTVKTAAAIALVVPAIVLGLPILDTLFAIVRRKISGRPIFKPDKGHVHHRLLAQGLTQKQAVLMMYAVTAFLGGVSVIVVEVNIWVGALVVLVLFILSIFIARRLGVIANNDGIEQLAGDSDSSKHGIVGNARNVDASYDNDTTIAFERHELNEALGQHEDEHKGS</sequence>
<protein>
    <submittedName>
        <fullName evidence="8">MraY family glycosyltransferase</fullName>
        <ecNumber evidence="8">2.7.8.-</ecNumber>
    </submittedName>
</protein>
<evidence type="ECO:0000256" key="4">
    <source>
        <dbReference type="ARBA" id="ARBA00022692"/>
    </source>
</evidence>
<evidence type="ECO:0000256" key="6">
    <source>
        <dbReference type="ARBA" id="ARBA00023136"/>
    </source>
</evidence>
<feature type="transmembrane region" description="Helical" evidence="7">
    <location>
        <begin position="179"/>
        <end position="198"/>
    </location>
</feature>
<feature type="transmembrane region" description="Helical" evidence="7">
    <location>
        <begin position="309"/>
        <end position="327"/>
    </location>
</feature>
<feature type="transmembrane region" description="Helical" evidence="7">
    <location>
        <begin position="154"/>
        <end position="173"/>
    </location>
</feature>
<keyword evidence="3 8" id="KW-0808">Transferase</keyword>
<name>A0ABU3ZAD7_9FIRM</name>
<organism evidence="8 9">
    <name type="scientific">Veillonella absiana</name>
    <dbReference type="NCBI Taxonomy" id="3079305"/>
    <lineage>
        <taxon>Bacteria</taxon>
        <taxon>Bacillati</taxon>
        <taxon>Bacillota</taxon>
        <taxon>Negativicutes</taxon>
        <taxon>Veillonellales</taxon>
        <taxon>Veillonellaceae</taxon>
        <taxon>Veillonella</taxon>
    </lineage>
</organism>
<evidence type="ECO:0000256" key="3">
    <source>
        <dbReference type="ARBA" id="ARBA00022679"/>
    </source>
</evidence>
<feature type="transmembrane region" description="Helical" evidence="7">
    <location>
        <begin position="48"/>
        <end position="65"/>
    </location>
</feature>
<feature type="transmembrane region" description="Helical" evidence="7">
    <location>
        <begin position="71"/>
        <end position="87"/>
    </location>
</feature>
<evidence type="ECO:0000256" key="1">
    <source>
        <dbReference type="ARBA" id="ARBA00004651"/>
    </source>
</evidence>
<feature type="transmembrane region" description="Helical" evidence="7">
    <location>
        <begin position="121"/>
        <end position="142"/>
    </location>
</feature>
<comment type="subcellular location">
    <subcellularLocation>
        <location evidence="1">Cell membrane</location>
        <topology evidence="1">Multi-pass membrane protein</topology>
    </subcellularLocation>
</comment>
<feature type="transmembrane region" description="Helical" evidence="7">
    <location>
        <begin position="286"/>
        <end position="303"/>
    </location>
</feature>
<accession>A0ABU3ZAD7</accession>
<evidence type="ECO:0000313" key="9">
    <source>
        <dbReference type="Proteomes" id="UP001272515"/>
    </source>
</evidence>
<evidence type="ECO:0000256" key="5">
    <source>
        <dbReference type="ARBA" id="ARBA00022989"/>
    </source>
</evidence>
<gene>
    <name evidence="8" type="ORF">RVY80_08595</name>
</gene>